<comment type="caution">
    <text evidence="2">The sequence shown here is derived from an EMBL/GenBank/DDBJ whole genome shotgun (WGS) entry which is preliminary data.</text>
</comment>
<proteinExistence type="predicted"/>
<evidence type="ECO:0000313" key="3">
    <source>
        <dbReference type="Proteomes" id="UP001165269"/>
    </source>
</evidence>
<accession>A0ABS9Y3Z1</accession>
<evidence type="ECO:0000256" key="1">
    <source>
        <dbReference type="SAM" id="MobiDB-lite"/>
    </source>
</evidence>
<gene>
    <name evidence="2" type="ORF">MQP27_09740</name>
</gene>
<dbReference type="RefSeq" id="WP_242763896.1">
    <property type="nucleotide sequence ID" value="NZ_JALDAY010000003.1"/>
</dbReference>
<evidence type="ECO:0000313" key="2">
    <source>
        <dbReference type="EMBL" id="MCI3271391.1"/>
    </source>
</evidence>
<feature type="compositionally biased region" description="Low complexity" evidence="1">
    <location>
        <begin position="141"/>
        <end position="155"/>
    </location>
</feature>
<keyword evidence="3" id="KW-1185">Reference proteome</keyword>
<evidence type="ECO:0008006" key="4">
    <source>
        <dbReference type="Google" id="ProtNLM"/>
    </source>
</evidence>
<name>A0ABS9Y3Z1_9ACTN</name>
<reference evidence="2" key="1">
    <citation type="submission" date="2022-03" db="EMBL/GenBank/DDBJ databases">
        <title>Streptomyces 7R015 and 7R016 isolated from Barleria lupulina in Thailand.</title>
        <authorList>
            <person name="Kanchanasin P."/>
            <person name="Phongsopitanun W."/>
            <person name="Tanasupawat S."/>
        </authorList>
    </citation>
    <scope>NUCLEOTIDE SEQUENCE</scope>
    <source>
        <strain evidence="2">7R015</strain>
    </source>
</reference>
<organism evidence="2 3">
    <name type="scientific">Streptomyces cylindrosporus</name>
    <dbReference type="NCBI Taxonomy" id="2927583"/>
    <lineage>
        <taxon>Bacteria</taxon>
        <taxon>Bacillati</taxon>
        <taxon>Actinomycetota</taxon>
        <taxon>Actinomycetes</taxon>
        <taxon>Kitasatosporales</taxon>
        <taxon>Streptomycetaceae</taxon>
        <taxon>Streptomyces</taxon>
    </lineage>
</organism>
<sequence length="155" mass="16920">MTARKSPVGESWDAFWAEVSSGRTEVIRGVEVQVPNDMPLIVERRVEELQDSSRSEDVEELVKLIFGTDCMEHWREAGMGLKEFQTVLTWGLAHASGREMTFAEAYELVQNGEGASGGKATPNRAARRAPSASGGGRSKRTSSVSTASTRTRSQT</sequence>
<dbReference type="EMBL" id="JALDAY010000003">
    <property type="protein sequence ID" value="MCI3271391.1"/>
    <property type="molecule type" value="Genomic_DNA"/>
</dbReference>
<protein>
    <recommendedName>
        <fullName evidence="4">Tail assembly chaperone</fullName>
    </recommendedName>
</protein>
<feature type="region of interest" description="Disordered" evidence="1">
    <location>
        <begin position="112"/>
        <end position="155"/>
    </location>
</feature>
<dbReference type="Proteomes" id="UP001165269">
    <property type="component" value="Unassembled WGS sequence"/>
</dbReference>